<dbReference type="Proteomes" id="UP000285278">
    <property type="component" value="Unassembled WGS sequence"/>
</dbReference>
<evidence type="ECO:0000256" key="1">
    <source>
        <dbReference type="SAM" id="MobiDB-lite"/>
    </source>
</evidence>
<accession>A0A418Q760</accession>
<feature type="region of interest" description="Disordered" evidence="1">
    <location>
        <begin position="119"/>
        <end position="166"/>
    </location>
</feature>
<proteinExistence type="predicted"/>
<sequence length="371" mass="38101">MMPSQDSPQHDPAQSAQSARSVAPRSGRVVSRRGFLGLGVTTTAAITLVACDSSSITSVFSSSPEPNAVLRGVEAALQSAAATAKDQGAAGLEKFYNAQATAINDEVLRQCGVDNEGNHPATCTTSDQQGAGGTSGASGAAGSTDATGTAGGSGDSKNSGNNSAAKDPQTAYLDAIALNQKDQPDLSADEYTTQVSILTGLYAAFTTSQDAADMKGLEDIDVEKVGESTKSTDNITALLRLTYSAIYASGLVLAADGGAHRAVLATITTRLRELRDDLIDMLNANKAAVPEPEPGYRPMEGQQAPSNPSQAASFYHAALLPITAGLRQLASQPPTAEGRVLFARWCGINARGEAALESILGEDPLSVISRG</sequence>
<dbReference type="InterPro" id="IPR009078">
    <property type="entry name" value="Ferritin-like_SF"/>
</dbReference>
<organism evidence="3 4">
    <name type="scientific">Corynebacterium falsenii</name>
    <dbReference type="NCBI Taxonomy" id="108486"/>
    <lineage>
        <taxon>Bacteria</taxon>
        <taxon>Bacillati</taxon>
        <taxon>Actinomycetota</taxon>
        <taxon>Actinomycetes</taxon>
        <taxon>Mycobacteriales</taxon>
        <taxon>Corynebacteriaceae</taxon>
        <taxon>Corynebacterium</taxon>
    </lineage>
</organism>
<evidence type="ECO:0000313" key="3">
    <source>
        <dbReference type="EMBL" id="RIX34966.1"/>
    </source>
</evidence>
<dbReference type="OrthoDB" id="4424651at2"/>
<dbReference type="Gene3D" id="1.20.1260.10">
    <property type="match status" value="1"/>
</dbReference>
<reference evidence="3 4" key="1">
    <citation type="submission" date="2018-09" db="EMBL/GenBank/DDBJ databases">
        <title>Optimization and identification of Corynebacterium falsenii FN1-14 from fish paste.</title>
        <authorList>
            <person name="Daroonpunt R."/>
            <person name="Tanasupawat S."/>
        </authorList>
    </citation>
    <scope>NUCLEOTIDE SEQUENCE [LARGE SCALE GENOMIC DNA]</scope>
    <source>
        <strain evidence="3 4">FN1-14</strain>
    </source>
</reference>
<feature type="compositionally biased region" description="Low complexity" evidence="1">
    <location>
        <begin position="155"/>
        <end position="166"/>
    </location>
</feature>
<dbReference type="InterPro" id="IPR012347">
    <property type="entry name" value="Ferritin-like"/>
</dbReference>
<keyword evidence="4" id="KW-1185">Reference proteome</keyword>
<feature type="region of interest" description="Disordered" evidence="1">
    <location>
        <begin position="1"/>
        <end position="28"/>
    </location>
</feature>
<dbReference type="EMBL" id="QXJK01000005">
    <property type="protein sequence ID" value="RIX34966.1"/>
    <property type="molecule type" value="Genomic_DNA"/>
</dbReference>
<gene>
    <name evidence="3" type="ORF">D3M95_06615</name>
</gene>
<dbReference type="SUPFAM" id="SSF47240">
    <property type="entry name" value="Ferritin-like"/>
    <property type="match status" value="1"/>
</dbReference>
<evidence type="ECO:0000313" key="4">
    <source>
        <dbReference type="Proteomes" id="UP000285278"/>
    </source>
</evidence>
<name>A0A418Q760_9CORY</name>
<dbReference type="AlphaFoldDB" id="A0A418Q760"/>
<feature type="compositionally biased region" description="Polar residues" evidence="1">
    <location>
        <begin position="1"/>
        <end position="20"/>
    </location>
</feature>
<comment type="caution">
    <text evidence="3">The sequence shown here is derived from an EMBL/GenBank/DDBJ whole genome shotgun (WGS) entry which is preliminary data.</text>
</comment>
<protein>
    <submittedName>
        <fullName evidence="3">DUF4439 domain-containing protein</fullName>
    </submittedName>
</protein>
<feature type="compositionally biased region" description="Low complexity" evidence="1">
    <location>
        <begin position="137"/>
        <end position="148"/>
    </location>
</feature>
<feature type="region of interest" description="Disordered" evidence="1">
    <location>
        <begin position="289"/>
        <end position="308"/>
    </location>
</feature>
<feature type="domain" description="DUF4439" evidence="2">
    <location>
        <begin position="242"/>
        <end position="312"/>
    </location>
</feature>
<evidence type="ECO:0000259" key="2">
    <source>
        <dbReference type="Pfam" id="PF14530"/>
    </source>
</evidence>
<dbReference type="Pfam" id="PF14530">
    <property type="entry name" value="DUF4439"/>
    <property type="match status" value="1"/>
</dbReference>
<dbReference type="InterPro" id="IPR029447">
    <property type="entry name" value="DUF4439"/>
</dbReference>
<dbReference type="RefSeq" id="WP_119664791.1">
    <property type="nucleotide sequence ID" value="NZ_QXJK01000005.1"/>
</dbReference>